<dbReference type="RefSeq" id="WP_386757543.1">
    <property type="nucleotide sequence ID" value="NZ_JBHRXK010000001.1"/>
</dbReference>
<proteinExistence type="predicted"/>
<gene>
    <name evidence="1" type="ORF">ACFOLC_03495</name>
</gene>
<evidence type="ECO:0000313" key="1">
    <source>
        <dbReference type="EMBL" id="MFC3550072.1"/>
    </source>
</evidence>
<comment type="caution">
    <text evidence="1">The sequence shown here is derived from an EMBL/GenBank/DDBJ whole genome shotgun (WGS) entry which is preliminary data.</text>
</comment>
<organism evidence="1 2">
    <name type="scientific">Lysobacter cavernae</name>
    <dbReference type="NCBI Taxonomy" id="1685901"/>
    <lineage>
        <taxon>Bacteria</taxon>
        <taxon>Pseudomonadati</taxon>
        <taxon>Pseudomonadota</taxon>
        <taxon>Gammaproteobacteria</taxon>
        <taxon>Lysobacterales</taxon>
        <taxon>Lysobacteraceae</taxon>
        <taxon>Lysobacter</taxon>
    </lineage>
</organism>
<accession>A0ABV7RN63</accession>
<dbReference type="EMBL" id="JBHRXK010000001">
    <property type="protein sequence ID" value="MFC3550072.1"/>
    <property type="molecule type" value="Genomic_DNA"/>
</dbReference>
<keyword evidence="2" id="KW-1185">Reference proteome</keyword>
<sequence length="143" mass="16760">MKTINIPNTVELKSGTYTGKYIKRPGSQRDSNLFCWFNEEGDDHFPHASIDISSTHLDWEYFHVTYPVMRKKVWSEELERVSYSVHVRIDRESDQISVTKKTTTQGWQLPDTPYNALGFADMDRKAFEFAKEFYSAAFFQATR</sequence>
<reference evidence="2" key="1">
    <citation type="journal article" date="2019" name="Int. J. Syst. Evol. Microbiol.">
        <title>The Global Catalogue of Microorganisms (GCM) 10K type strain sequencing project: providing services to taxonomists for standard genome sequencing and annotation.</title>
        <authorList>
            <consortium name="The Broad Institute Genomics Platform"/>
            <consortium name="The Broad Institute Genome Sequencing Center for Infectious Disease"/>
            <person name="Wu L."/>
            <person name="Ma J."/>
        </authorList>
    </citation>
    <scope>NUCLEOTIDE SEQUENCE [LARGE SCALE GENOMIC DNA]</scope>
    <source>
        <strain evidence="2">KCTC 42875</strain>
    </source>
</reference>
<name>A0ABV7RN63_9GAMM</name>
<protein>
    <submittedName>
        <fullName evidence="1">Uncharacterized protein</fullName>
    </submittedName>
</protein>
<dbReference type="Proteomes" id="UP001595740">
    <property type="component" value="Unassembled WGS sequence"/>
</dbReference>
<evidence type="ECO:0000313" key="2">
    <source>
        <dbReference type="Proteomes" id="UP001595740"/>
    </source>
</evidence>